<dbReference type="InterPro" id="IPR001041">
    <property type="entry name" value="2Fe-2S_ferredoxin-type"/>
</dbReference>
<dbReference type="PANTHER" id="PTHR23426:SF65">
    <property type="entry name" value="FERREDOXIN-2, MITOCHONDRIAL"/>
    <property type="match status" value="1"/>
</dbReference>
<dbReference type="PRINTS" id="PR00355">
    <property type="entry name" value="ADRENODOXIN"/>
</dbReference>
<evidence type="ECO:0000256" key="6">
    <source>
        <dbReference type="ARBA" id="ARBA00034078"/>
    </source>
</evidence>
<evidence type="ECO:0000313" key="9">
    <source>
        <dbReference type="Proteomes" id="UP000038040"/>
    </source>
</evidence>
<dbReference type="PROSITE" id="PS51085">
    <property type="entry name" value="2FE2S_FER_2"/>
    <property type="match status" value="1"/>
</dbReference>
<evidence type="ECO:0000256" key="4">
    <source>
        <dbReference type="ARBA" id="ARBA00023004"/>
    </source>
</evidence>
<dbReference type="GO" id="GO:0140647">
    <property type="term" value="P:P450-containing electron transport chain"/>
    <property type="evidence" value="ECO:0007669"/>
    <property type="project" value="InterPro"/>
</dbReference>
<comment type="cofactor">
    <cofactor evidence="6">
        <name>[2Fe-2S] cluster</name>
        <dbReference type="ChEBI" id="CHEBI:190135"/>
    </cofactor>
</comment>
<dbReference type="EMBL" id="UYYG01001231">
    <property type="protein sequence ID" value="VDN60668.1"/>
    <property type="molecule type" value="Genomic_DNA"/>
</dbReference>
<dbReference type="Gene3D" id="3.10.20.30">
    <property type="match status" value="1"/>
</dbReference>
<keyword evidence="5" id="KW-0411">Iron-sulfur</keyword>
<dbReference type="InterPro" id="IPR036010">
    <property type="entry name" value="2Fe-2S_ferredoxin-like_sf"/>
</dbReference>
<dbReference type="Proteomes" id="UP000274756">
    <property type="component" value="Unassembled WGS sequence"/>
</dbReference>
<dbReference type="PROSITE" id="PS00814">
    <property type="entry name" value="ADX"/>
    <property type="match status" value="1"/>
</dbReference>
<sequence>MNELLSKRLLHGDAFPKNTTSERVNVTYILRNGDEVKVQGKVGDNVMKLSHRYGIEIEGACDASCACSTCHVYVDEKYISKLPEASEAEEDMLDMAPLLKPNSRLSCQILLTKELDNIVIILPKITRNFYVDGHKPKPH</sequence>
<keyword evidence="2" id="KW-0001">2Fe-2S</keyword>
<organism evidence="9 11">
    <name type="scientific">Dracunculus medinensis</name>
    <name type="common">Guinea worm</name>
    <dbReference type="NCBI Taxonomy" id="318479"/>
    <lineage>
        <taxon>Eukaryota</taxon>
        <taxon>Metazoa</taxon>
        <taxon>Ecdysozoa</taxon>
        <taxon>Nematoda</taxon>
        <taxon>Chromadorea</taxon>
        <taxon>Rhabditida</taxon>
        <taxon>Spirurina</taxon>
        <taxon>Dracunculoidea</taxon>
        <taxon>Dracunculidae</taxon>
        <taxon>Dracunculus</taxon>
    </lineage>
</organism>
<dbReference type="STRING" id="318479.A0A0N4UN89"/>
<evidence type="ECO:0000256" key="1">
    <source>
        <dbReference type="ARBA" id="ARBA00010914"/>
    </source>
</evidence>
<feature type="domain" description="2Fe-2S ferredoxin-type" evidence="7">
    <location>
        <begin position="24"/>
        <end position="126"/>
    </location>
</feature>
<gene>
    <name evidence="8" type="ORF">DME_LOCUS10641</name>
</gene>
<name>A0A0N4UN89_DRAME</name>
<keyword evidence="4" id="KW-0408">Iron</keyword>
<evidence type="ECO:0000256" key="2">
    <source>
        <dbReference type="ARBA" id="ARBA00022714"/>
    </source>
</evidence>
<proteinExistence type="inferred from homology"/>
<dbReference type="InterPro" id="IPR018298">
    <property type="entry name" value="Adrenodoxin_Fe-S_BS"/>
</dbReference>
<evidence type="ECO:0000256" key="5">
    <source>
        <dbReference type="ARBA" id="ARBA00023014"/>
    </source>
</evidence>
<dbReference type="OrthoDB" id="268593at2759"/>
<accession>A0A0N4UN89</accession>
<dbReference type="GO" id="GO:0009055">
    <property type="term" value="F:electron transfer activity"/>
    <property type="evidence" value="ECO:0007669"/>
    <property type="project" value="TreeGrafter"/>
</dbReference>
<dbReference type="AlphaFoldDB" id="A0A0N4UN89"/>
<dbReference type="InterPro" id="IPR001055">
    <property type="entry name" value="Adrenodoxin-like"/>
</dbReference>
<reference evidence="8 10" key="2">
    <citation type="submission" date="2018-11" db="EMBL/GenBank/DDBJ databases">
        <authorList>
            <consortium name="Pathogen Informatics"/>
        </authorList>
    </citation>
    <scope>NUCLEOTIDE SEQUENCE [LARGE SCALE GENOMIC DNA]</scope>
</reference>
<dbReference type="WBParaSite" id="DME_0000935801-mRNA-1">
    <property type="protein sequence ID" value="DME_0000935801-mRNA-1"/>
    <property type="gene ID" value="DME_0000935801"/>
</dbReference>
<evidence type="ECO:0000313" key="11">
    <source>
        <dbReference type="WBParaSite" id="DME_0000935801-mRNA-1"/>
    </source>
</evidence>
<dbReference type="GO" id="GO:0051537">
    <property type="term" value="F:2 iron, 2 sulfur cluster binding"/>
    <property type="evidence" value="ECO:0007669"/>
    <property type="project" value="UniProtKB-KW"/>
</dbReference>
<dbReference type="PANTHER" id="PTHR23426">
    <property type="entry name" value="FERREDOXIN/ADRENODOXIN"/>
    <property type="match status" value="1"/>
</dbReference>
<evidence type="ECO:0000256" key="3">
    <source>
        <dbReference type="ARBA" id="ARBA00022723"/>
    </source>
</evidence>
<protein>
    <submittedName>
        <fullName evidence="11">2Fe-2S ferredoxin-type domain-containing protein</fullName>
    </submittedName>
</protein>
<keyword evidence="10" id="KW-1185">Reference proteome</keyword>
<comment type="similarity">
    <text evidence="1">Belongs to the adrenodoxin/putidaredoxin family.</text>
</comment>
<evidence type="ECO:0000313" key="8">
    <source>
        <dbReference type="EMBL" id="VDN60668.1"/>
    </source>
</evidence>
<dbReference type="InterPro" id="IPR012675">
    <property type="entry name" value="Beta-grasp_dom_sf"/>
</dbReference>
<evidence type="ECO:0000313" key="10">
    <source>
        <dbReference type="Proteomes" id="UP000274756"/>
    </source>
</evidence>
<dbReference type="Proteomes" id="UP000038040">
    <property type="component" value="Unplaced"/>
</dbReference>
<evidence type="ECO:0000259" key="7">
    <source>
        <dbReference type="PROSITE" id="PS51085"/>
    </source>
</evidence>
<keyword evidence="3" id="KW-0479">Metal-binding</keyword>
<dbReference type="Pfam" id="PF00111">
    <property type="entry name" value="Fer2"/>
    <property type="match status" value="1"/>
</dbReference>
<dbReference type="GO" id="GO:0005739">
    <property type="term" value="C:mitochondrion"/>
    <property type="evidence" value="ECO:0007669"/>
    <property type="project" value="TreeGrafter"/>
</dbReference>
<dbReference type="GO" id="GO:0046872">
    <property type="term" value="F:metal ion binding"/>
    <property type="evidence" value="ECO:0007669"/>
    <property type="project" value="UniProtKB-KW"/>
</dbReference>
<dbReference type="CDD" id="cd00207">
    <property type="entry name" value="fer2"/>
    <property type="match status" value="1"/>
</dbReference>
<reference evidence="11" key="1">
    <citation type="submission" date="2017-02" db="UniProtKB">
        <authorList>
            <consortium name="WormBaseParasite"/>
        </authorList>
    </citation>
    <scope>IDENTIFICATION</scope>
</reference>
<dbReference type="SUPFAM" id="SSF54292">
    <property type="entry name" value="2Fe-2S ferredoxin-like"/>
    <property type="match status" value="1"/>
</dbReference>